<proteinExistence type="predicted"/>
<evidence type="ECO:0000313" key="2">
    <source>
        <dbReference type="Proteomes" id="UP000230961"/>
    </source>
</evidence>
<dbReference type="Proteomes" id="UP000230961">
    <property type="component" value="Chromosome"/>
</dbReference>
<reference evidence="1 2" key="1">
    <citation type="submission" date="2017-11" db="EMBL/GenBank/DDBJ databases">
        <title>The complete genome sequence and comparative genome analysis of Yersinia enterocolitica strain LC20.</title>
        <authorList>
            <person name="Shi G."/>
            <person name="Su M."/>
            <person name="Liang J."/>
            <person name="Gu W."/>
            <person name="Xiao Y."/>
            <person name="Zhang Z."/>
            <person name="Qiu H."/>
            <person name="Duan R."/>
            <person name="Zhang Z."/>
            <person name="Li Y."/>
            <person name="Zhang X."/>
            <person name="Ling Y."/>
            <person name="Song L."/>
            <person name="Chen M."/>
            <person name="Zhao Y."/>
            <person name="Wu J."/>
            <person name="Jing H."/>
            <person name="Xiao J."/>
            <person name="Wang X."/>
        </authorList>
    </citation>
    <scope>NUCLEOTIDE SEQUENCE [LARGE SCALE GENOMIC DNA]</scope>
    <source>
        <strain evidence="1 2">LC20</strain>
    </source>
</reference>
<dbReference type="KEGG" id="yel:LC20_05097"/>
<dbReference type="EMBL" id="CP007448">
    <property type="protein sequence ID" value="AHM76348.2"/>
    <property type="molecule type" value="Genomic_DNA"/>
</dbReference>
<organism evidence="1 2">
    <name type="scientific">Yersinia enterocolitica LC20</name>
    <dbReference type="NCBI Taxonomy" id="1443113"/>
    <lineage>
        <taxon>Bacteria</taxon>
        <taxon>Pseudomonadati</taxon>
        <taxon>Pseudomonadota</taxon>
        <taxon>Gammaproteobacteria</taxon>
        <taxon>Enterobacterales</taxon>
        <taxon>Yersiniaceae</taxon>
        <taxon>Yersinia</taxon>
    </lineage>
</organism>
<keyword evidence="1" id="KW-0540">Nuclease</keyword>
<dbReference type="GO" id="GO:0004519">
    <property type="term" value="F:endonuclease activity"/>
    <property type="evidence" value="ECO:0007669"/>
    <property type="project" value="UniProtKB-KW"/>
</dbReference>
<gene>
    <name evidence="1" type="ORF">LC20_05097</name>
</gene>
<protein>
    <submittedName>
        <fullName evidence="1">HNH endonuclease</fullName>
    </submittedName>
</protein>
<keyword evidence="1" id="KW-0378">Hydrolase</keyword>
<name>A0A7U4GIU9_YEREN</name>
<accession>A0A7U4GIU9</accession>
<dbReference type="AlphaFoldDB" id="A0A7U4GIU9"/>
<sequence length="322" mass="36171">MERIRKIVYRNLTNAEFFNINKPPGMETGGGGQGYIDFPVRTISVQQWYDFFTGIIDVVIEPKTKGPSWTFPIYSIGIDDSKSDKIQSITIYQRRRQSVSITSQKLLSSKSNRIRAWNPAHQFPIPVDNTDRTQCPAGLMVYLASTDSGKVWAGWYLNDGTTELPVRGTLSKKITQMFSYESGIGGASGIIEFTDLDNLYLIPENHQYPLQLQGDSTYVSNTPNPVINESEHIDTMFLNDTYPEYTGSASKLVLIKKRNKGLVNKLKALYNNKCQITGDTFSFQKKDGVNYTEVHHLIPLVILPTNNGHMAKRGSAFQIVPG</sequence>
<keyword evidence="1" id="KW-0255">Endonuclease</keyword>
<evidence type="ECO:0000313" key="1">
    <source>
        <dbReference type="EMBL" id="AHM76348.2"/>
    </source>
</evidence>